<dbReference type="PATRIC" id="fig|1284240.4.peg.5239"/>
<name>M2Z263_9PSEU</name>
<evidence type="ECO:0000313" key="1">
    <source>
        <dbReference type="EMBL" id="EME54983.1"/>
    </source>
</evidence>
<reference evidence="1 2" key="1">
    <citation type="journal article" date="2013" name="Genome Announc.">
        <title>Draft Genome Sequence of Amycolatopsis decaplanina Strain DSM 44594T.</title>
        <authorList>
            <person name="Kaur N."/>
            <person name="Kumar S."/>
            <person name="Bala M."/>
            <person name="Raghava G.P."/>
            <person name="Mayilraj S."/>
        </authorList>
    </citation>
    <scope>NUCLEOTIDE SEQUENCE [LARGE SCALE GENOMIC DNA]</scope>
    <source>
        <strain evidence="1 2">DSM 44594</strain>
    </source>
</reference>
<sequence length="83" mass="9771">MPQEEQDAFDRDPLWTQIGQVIWLLRQTEQNHLPPLRTIEVASAMRIHQTRASELLNDLERLRRVKATKKGRQVTWSLGPEEL</sequence>
<evidence type="ECO:0008006" key="3">
    <source>
        <dbReference type="Google" id="ProtNLM"/>
    </source>
</evidence>
<dbReference type="OrthoDB" id="3658727at2"/>
<accession>M2Z263</accession>
<dbReference type="InterPro" id="IPR036388">
    <property type="entry name" value="WH-like_DNA-bd_sf"/>
</dbReference>
<protein>
    <recommendedName>
        <fullName evidence="3">HTH marR-type domain-containing protein</fullName>
    </recommendedName>
</protein>
<dbReference type="SUPFAM" id="SSF46785">
    <property type="entry name" value="Winged helix' DNA-binding domain"/>
    <property type="match status" value="1"/>
</dbReference>
<gene>
    <name evidence="1" type="ORF">H074_25782</name>
</gene>
<organism evidence="1 2">
    <name type="scientific">Amycolatopsis decaplanina DSM 44594</name>
    <dbReference type="NCBI Taxonomy" id="1284240"/>
    <lineage>
        <taxon>Bacteria</taxon>
        <taxon>Bacillati</taxon>
        <taxon>Actinomycetota</taxon>
        <taxon>Actinomycetes</taxon>
        <taxon>Pseudonocardiales</taxon>
        <taxon>Pseudonocardiaceae</taxon>
        <taxon>Amycolatopsis</taxon>
    </lineage>
</organism>
<comment type="caution">
    <text evidence="1">The sequence shown here is derived from an EMBL/GenBank/DDBJ whole genome shotgun (WGS) entry which is preliminary data.</text>
</comment>
<dbReference type="Proteomes" id="UP000054226">
    <property type="component" value="Unassembled WGS sequence"/>
</dbReference>
<proteinExistence type="predicted"/>
<dbReference type="InterPro" id="IPR036390">
    <property type="entry name" value="WH_DNA-bd_sf"/>
</dbReference>
<dbReference type="Gene3D" id="1.10.10.10">
    <property type="entry name" value="Winged helix-like DNA-binding domain superfamily/Winged helix DNA-binding domain"/>
    <property type="match status" value="1"/>
</dbReference>
<keyword evidence="2" id="KW-1185">Reference proteome</keyword>
<dbReference type="AlphaFoldDB" id="M2Z263"/>
<dbReference type="EMBL" id="AOHO01000068">
    <property type="protein sequence ID" value="EME54983.1"/>
    <property type="molecule type" value="Genomic_DNA"/>
</dbReference>
<evidence type="ECO:0000313" key="2">
    <source>
        <dbReference type="Proteomes" id="UP000054226"/>
    </source>
</evidence>